<evidence type="ECO:0000313" key="3">
    <source>
        <dbReference type="Proteomes" id="UP001165378"/>
    </source>
</evidence>
<dbReference type="Gene3D" id="3.20.20.140">
    <property type="entry name" value="Metal-dependent hydrolases"/>
    <property type="match status" value="2"/>
</dbReference>
<dbReference type="InterPro" id="IPR050378">
    <property type="entry name" value="Metallo-dep_Hydrolases_sf"/>
</dbReference>
<organism evidence="2 3">
    <name type="scientific">Yinghuangia soli</name>
    <dbReference type="NCBI Taxonomy" id="2908204"/>
    <lineage>
        <taxon>Bacteria</taxon>
        <taxon>Bacillati</taxon>
        <taxon>Actinomycetota</taxon>
        <taxon>Actinomycetes</taxon>
        <taxon>Kitasatosporales</taxon>
        <taxon>Streptomycetaceae</taxon>
        <taxon>Yinghuangia</taxon>
    </lineage>
</organism>
<accession>A0AA41U418</accession>
<dbReference type="AlphaFoldDB" id="A0AA41U418"/>
<dbReference type="PANTHER" id="PTHR11647">
    <property type="entry name" value="HYDRANTOINASE/DIHYDROPYRIMIDINASE FAMILY MEMBER"/>
    <property type="match status" value="1"/>
</dbReference>
<dbReference type="GO" id="GO:0016812">
    <property type="term" value="F:hydrolase activity, acting on carbon-nitrogen (but not peptide) bonds, in cyclic amides"/>
    <property type="evidence" value="ECO:0007669"/>
    <property type="project" value="TreeGrafter"/>
</dbReference>
<evidence type="ECO:0000313" key="2">
    <source>
        <dbReference type="EMBL" id="MCF2533323.1"/>
    </source>
</evidence>
<dbReference type="InterPro" id="IPR013108">
    <property type="entry name" value="Amidohydro_3"/>
</dbReference>
<dbReference type="SUPFAM" id="SSF51556">
    <property type="entry name" value="Metallo-dependent hydrolases"/>
    <property type="match status" value="1"/>
</dbReference>
<dbReference type="Gene3D" id="2.30.40.10">
    <property type="entry name" value="Urease, subunit C, domain 1"/>
    <property type="match status" value="1"/>
</dbReference>
<evidence type="ECO:0000259" key="1">
    <source>
        <dbReference type="Pfam" id="PF07969"/>
    </source>
</evidence>
<reference evidence="2" key="1">
    <citation type="submission" date="2022-01" db="EMBL/GenBank/DDBJ databases">
        <title>Genome-Based Taxonomic Classification of the Phylum Actinobacteria.</title>
        <authorList>
            <person name="Gao Y."/>
        </authorList>
    </citation>
    <scope>NUCLEOTIDE SEQUENCE</scope>
    <source>
        <strain evidence="2">KLBMP 8922</strain>
    </source>
</reference>
<gene>
    <name evidence="2" type="ORF">LZ495_39745</name>
</gene>
<dbReference type="GO" id="GO:0005829">
    <property type="term" value="C:cytosol"/>
    <property type="evidence" value="ECO:0007669"/>
    <property type="project" value="TreeGrafter"/>
</dbReference>
<sequence>MGPAFDVVVRNGVVADGSGAELFDGDVGIIGGTIAAVGRVAGTGREEIDARGRLVTPGFVDIHTHYDGQVTWEDRLAPSSGHGVTTTVMGNCGVGFAPCRPEHRELLVKVLEGVEDIPEIVMAEGLPWTWESYPEYLAVLAGRRTDIDFAAQVPHAAVRVHVMGQRGADREAATAEDLAAMTQIVAEAVAAGALGVSTSRSIAHRTPDGGLAPTVGAEEAELHALADGLRRAGSGVLQLIGNQEDHDPREEVALFRRLTETSGGPLSFTLMATGRFPDQAQRYLDALDAENRDGLPRIRGQVFPRPVGVILGLDCSFHPFVLNPAYREIEHLPLAARVAAMREPERRARILAERPDHPNRNFLYFASQDAELYLLDAHPDYEPTADTKIGALAAARGTTPRELIYDLMVDSGGLAVFLLAAINYQDGSLEPVRRLLEHPHTVVGLGDGGAHYGTISDGSYPTTLLAHWTRDRTRGPRISVPQAVRMLTRPNAETVGLLDRGLLAPGLRADLNIVDYDNLRLHRPTTAWDLPAGGRRLIQKADGYALTMVNGTVTYRDGEPTGALPGRFVRNPAARR</sequence>
<dbReference type="Pfam" id="PF07969">
    <property type="entry name" value="Amidohydro_3"/>
    <property type="match status" value="1"/>
</dbReference>
<proteinExistence type="predicted"/>
<dbReference type="InterPro" id="IPR032466">
    <property type="entry name" value="Metal_Hydrolase"/>
</dbReference>
<protein>
    <submittedName>
        <fullName evidence="2">Amidohydrolase family protein</fullName>
    </submittedName>
</protein>
<dbReference type="SUPFAM" id="SSF51338">
    <property type="entry name" value="Composite domain of metallo-dependent hydrolases"/>
    <property type="match status" value="1"/>
</dbReference>
<name>A0AA41U418_9ACTN</name>
<keyword evidence="3" id="KW-1185">Reference proteome</keyword>
<dbReference type="EMBL" id="JAKFHA010000047">
    <property type="protein sequence ID" value="MCF2533323.1"/>
    <property type="molecule type" value="Genomic_DNA"/>
</dbReference>
<feature type="domain" description="Amidohydrolase 3" evidence="1">
    <location>
        <begin position="46"/>
        <end position="555"/>
    </location>
</feature>
<dbReference type="RefSeq" id="WP_235058098.1">
    <property type="nucleotide sequence ID" value="NZ_JAKFHA010000047.1"/>
</dbReference>
<dbReference type="Proteomes" id="UP001165378">
    <property type="component" value="Unassembled WGS sequence"/>
</dbReference>
<dbReference type="CDD" id="cd01297">
    <property type="entry name" value="D-aminoacylase"/>
    <property type="match status" value="1"/>
</dbReference>
<dbReference type="InterPro" id="IPR011059">
    <property type="entry name" value="Metal-dep_hydrolase_composite"/>
</dbReference>
<dbReference type="PANTHER" id="PTHR11647:SF1">
    <property type="entry name" value="COLLAPSIN RESPONSE MEDIATOR PROTEIN"/>
    <property type="match status" value="1"/>
</dbReference>
<comment type="caution">
    <text evidence="2">The sequence shown here is derived from an EMBL/GenBank/DDBJ whole genome shotgun (WGS) entry which is preliminary data.</text>
</comment>